<dbReference type="AlphaFoldDB" id="A0A7R9HT53"/>
<name>A0A7R9HT53_9NEOP</name>
<dbReference type="GO" id="GO:0006357">
    <property type="term" value="P:regulation of transcription by RNA polymerase II"/>
    <property type="evidence" value="ECO:0007669"/>
    <property type="project" value="TreeGrafter"/>
</dbReference>
<dbReference type="EMBL" id="OB795100">
    <property type="protein sequence ID" value="CAD7431667.1"/>
    <property type="molecule type" value="Genomic_DNA"/>
</dbReference>
<feature type="domain" description="C2H2-type" evidence="10">
    <location>
        <begin position="813"/>
        <end position="840"/>
    </location>
</feature>
<dbReference type="FunFam" id="3.30.160.60:FF:000446">
    <property type="entry name" value="Zinc finger protein"/>
    <property type="match status" value="2"/>
</dbReference>
<evidence type="ECO:0000256" key="4">
    <source>
        <dbReference type="ARBA" id="ARBA00022771"/>
    </source>
</evidence>
<feature type="domain" description="C2H2-type" evidence="10">
    <location>
        <begin position="925"/>
        <end position="952"/>
    </location>
</feature>
<dbReference type="Pfam" id="PF00096">
    <property type="entry name" value="zf-C2H2"/>
    <property type="match status" value="4"/>
</dbReference>
<dbReference type="InterPro" id="IPR036236">
    <property type="entry name" value="Znf_C2H2_sf"/>
</dbReference>
<keyword evidence="6" id="KW-0238">DNA-binding</keyword>
<dbReference type="FunFam" id="3.30.160.60:FF:000145">
    <property type="entry name" value="Zinc finger protein 574"/>
    <property type="match status" value="2"/>
</dbReference>
<keyword evidence="4 8" id="KW-0863">Zinc-finger</keyword>
<evidence type="ECO:0000313" key="11">
    <source>
        <dbReference type="EMBL" id="CAD7431667.1"/>
    </source>
</evidence>
<keyword evidence="5" id="KW-0862">Zinc</keyword>
<sequence length="976" mass="110365">MASSSVFTFQSSSWLRCSSASSIYSTYYQLVIESRDQGRSLSNEQSFKTDESSDNARPSTSDINRQREHIFDYAGGITNTDDSFAIIRETGRTYTRFITLGRDILVRFKPFIANAMTAHIEQMQTEFNEIITKLASLAVKQTPKVQRFSSKRGIVTRGSPIGESVKHVALWGKERRQTTKTCVSKVFVSICGGCEQYVPWKLCSLQKNMKSPNARTLKECSTKLLCSHCNGRHHKLLHLEGESANLEDGLQRSVKKNSASGSSTESQDSTPSLVALVESFFSLAPTGPWIVLMAVTTYIMSIRHRYEPVRVLLDCARQESLITSSCVQGLGLRLSKVNSVQLFGLRNTPLSTARAVAHCEFQPTKTLTLEVDALVVNSIAHSQQMPSQLSSWRHLSGLKLADEGVGSRPIDILLGAEWFPLFVTGWKVHGPPKTPSAIETIWGYCLLGKSRGVAKLLAELPQEHSAIPSEIFSFMSELESSTKILGFLWNPVHDQFSYQVQPTARQVTKRVILSMVARPYDPLGYLAAVIFVGKYLIHHLWQSGMEWDSPAPNPVSLSNCAIYLETVIHGPGISGGYHLLEEEGTSWWKEDNKIKEGSGERRVLTKTEKPCGNTQNEPDCNGTQLKLESTIEFVLNSILKPETNSNEPARDVCEEPGFKEELFFEEKSIDKNTSVVIMESHILKISTLNLNCLLKVNEDITKVIFMENVLNLRVILKHMSLFMVNTELTNVMFVARFSNTIKTFNLISSVIVKIDLTNVMFCGKCFKRNRELKSHLIRHGEHRPHKCDVCGKCFKEKDTLKTHFVTHSEHKPHKCDVCAKCFKEKDTLKSHFVSHSEHRPHKCDVCGKCFKLYKYLKSHLVGHSEHRPHKCDVCGKCFKLNKYLKSHLVGHSEHRPHKCDVCGKCFKRNSELKVHLISHGEDRPHKCDVCGKCFKRNRELKSHLIRHGEHRPHKCDVCGKCFKRKCELKSHIIRHG</sequence>
<comment type="subcellular location">
    <subcellularLocation>
        <location evidence="1">Nucleus</location>
    </subcellularLocation>
</comment>
<reference evidence="11" key="1">
    <citation type="submission" date="2020-11" db="EMBL/GenBank/DDBJ databases">
        <authorList>
            <person name="Tran Van P."/>
        </authorList>
    </citation>
    <scope>NUCLEOTIDE SEQUENCE</scope>
</reference>
<evidence type="ECO:0000256" key="9">
    <source>
        <dbReference type="SAM" id="MobiDB-lite"/>
    </source>
</evidence>
<dbReference type="Pfam" id="PF05380">
    <property type="entry name" value="Peptidase_A17"/>
    <property type="match status" value="1"/>
</dbReference>
<keyword evidence="3" id="KW-0677">Repeat</keyword>
<keyword evidence="7" id="KW-0539">Nucleus</keyword>
<feature type="domain" description="C2H2-type" evidence="10">
    <location>
        <begin position="869"/>
        <end position="896"/>
    </location>
</feature>
<evidence type="ECO:0000256" key="7">
    <source>
        <dbReference type="ARBA" id="ARBA00023242"/>
    </source>
</evidence>
<feature type="region of interest" description="Disordered" evidence="9">
    <location>
        <begin position="41"/>
        <end position="65"/>
    </location>
</feature>
<proteinExistence type="predicted"/>
<evidence type="ECO:0000256" key="2">
    <source>
        <dbReference type="ARBA" id="ARBA00022723"/>
    </source>
</evidence>
<evidence type="ECO:0000256" key="8">
    <source>
        <dbReference type="PROSITE-ProRule" id="PRU00042"/>
    </source>
</evidence>
<gene>
    <name evidence="11" type="ORF">TMSB3V08_LOCUS8392</name>
</gene>
<organism evidence="11">
    <name type="scientific">Timema monikensis</name>
    <dbReference type="NCBI Taxonomy" id="170555"/>
    <lineage>
        <taxon>Eukaryota</taxon>
        <taxon>Metazoa</taxon>
        <taxon>Ecdysozoa</taxon>
        <taxon>Arthropoda</taxon>
        <taxon>Hexapoda</taxon>
        <taxon>Insecta</taxon>
        <taxon>Pterygota</taxon>
        <taxon>Neoptera</taxon>
        <taxon>Polyneoptera</taxon>
        <taxon>Phasmatodea</taxon>
        <taxon>Timematodea</taxon>
        <taxon>Timematoidea</taxon>
        <taxon>Timematidae</taxon>
        <taxon>Timema</taxon>
    </lineage>
</organism>
<evidence type="ECO:0000256" key="5">
    <source>
        <dbReference type="ARBA" id="ARBA00022833"/>
    </source>
</evidence>
<feature type="domain" description="C2H2-type" evidence="10">
    <location>
        <begin position="953"/>
        <end position="976"/>
    </location>
</feature>
<dbReference type="GO" id="GO:0003700">
    <property type="term" value="F:DNA-binding transcription factor activity"/>
    <property type="evidence" value="ECO:0007669"/>
    <property type="project" value="TreeGrafter"/>
</dbReference>
<dbReference type="GO" id="GO:0000978">
    <property type="term" value="F:RNA polymerase II cis-regulatory region sequence-specific DNA binding"/>
    <property type="evidence" value="ECO:0007669"/>
    <property type="project" value="TreeGrafter"/>
</dbReference>
<dbReference type="GO" id="GO:0008270">
    <property type="term" value="F:zinc ion binding"/>
    <property type="evidence" value="ECO:0007669"/>
    <property type="project" value="UniProtKB-KW"/>
</dbReference>
<feature type="domain" description="C2H2-type" evidence="10">
    <location>
        <begin position="762"/>
        <end position="784"/>
    </location>
</feature>
<protein>
    <recommendedName>
        <fullName evidence="10">C2H2-type domain-containing protein</fullName>
    </recommendedName>
</protein>
<dbReference type="PROSITE" id="PS50157">
    <property type="entry name" value="ZINC_FINGER_C2H2_2"/>
    <property type="match status" value="8"/>
</dbReference>
<dbReference type="InterPro" id="IPR008042">
    <property type="entry name" value="Retrotrans_Pao"/>
</dbReference>
<evidence type="ECO:0000256" key="3">
    <source>
        <dbReference type="ARBA" id="ARBA00022737"/>
    </source>
</evidence>
<evidence type="ECO:0000256" key="6">
    <source>
        <dbReference type="ARBA" id="ARBA00023125"/>
    </source>
</evidence>
<feature type="domain" description="C2H2-type" evidence="10">
    <location>
        <begin position="785"/>
        <end position="812"/>
    </location>
</feature>
<dbReference type="InterPro" id="IPR013087">
    <property type="entry name" value="Znf_C2H2_type"/>
</dbReference>
<evidence type="ECO:0000256" key="1">
    <source>
        <dbReference type="ARBA" id="ARBA00004123"/>
    </source>
</evidence>
<keyword evidence="2" id="KW-0479">Metal-binding</keyword>
<dbReference type="InterPro" id="IPR050589">
    <property type="entry name" value="Ikaros_C2H2-ZF"/>
</dbReference>
<evidence type="ECO:0000259" key="10">
    <source>
        <dbReference type="PROSITE" id="PS50157"/>
    </source>
</evidence>
<dbReference type="PANTHER" id="PTHR24404">
    <property type="entry name" value="ZINC FINGER PROTEIN"/>
    <property type="match status" value="1"/>
</dbReference>
<dbReference type="PROSITE" id="PS00028">
    <property type="entry name" value="ZINC_FINGER_C2H2_1"/>
    <property type="match status" value="7"/>
</dbReference>
<dbReference type="GO" id="GO:0005634">
    <property type="term" value="C:nucleus"/>
    <property type="evidence" value="ECO:0007669"/>
    <property type="project" value="UniProtKB-SubCell"/>
</dbReference>
<feature type="domain" description="C2H2-type" evidence="10">
    <location>
        <begin position="897"/>
        <end position="924"/>
    </location>
</feature>
<dbReference type="SUPFAM" id="SSF57667">
    <property type="entry name" value="beta-beta-alpha zinc fingers"/>
    <property type="match status" value="4"/>
</dbReference>
<dbReference type="SMART" id="SM00355">
    <property type="entry name" value="ZnF_C2H2"/>
    <property type="match status" value="8"/>
</dbReference>
<dbReference type="Gene3D" id="3.30.160.60">
    <property type="entry name" value="Classic Zinc Finger"/>
    <property type="match status" value="7"/>
</dbReference>
<accession>A0A7R9HT53</accession>
<dbReference type="PANTHER" id="PTHR24404:SF114">
    <property type="entry name" value="KLUMPFUSS, ISOFORM B-RELATED"/>
    <property type="match status" value="1"/>
</dbReference>
<feature type="domain" description="C2H2-type" evidence="10">
    <location>
        <begin position="841"/>
        <end position="868"/>
    </location>
</feature>